<proteinExistence type="predicted"/>
<evidence type="ECO:0000313" key="1">
    <source>
        <dbReference type="EMBL" id="QXN75628.1"/>
    </source>
</evidence>
<organism evidence="1">
    <name type="scientific">Genomoviridae sp</name>
    <dbReference type="NCBI Taxonomy" id="2202565"/>
    <lineage>
        <taxon>Viruses</taxon>
        <taxon>Monodnaviria</taxon>
        <taxon>Shotokuvirae</taxon>
        <taxon>Cressdnaviricota</taxon>
        <taxon>Repensiviricetes</taxon>
        <taxon>Geplafuvirales</taxon>
        <taxon>Genomoviridae</taxon>
    </lineage>
</organism>
<reference evidence="1" key="1">
    <citation type="submission" date="2021-02" db="EMBL/GenBank/DDBJ databases">
        <title>Agricultural practices are the primary influencer of seasonal variation in a dryland aerobiome.</title>
        <authorList>
            <person name="Finn D.R."/>
            <person name="Maldonado J."/>
            <person name="Schmidlin K."/>
            <person name="Kraberger S."/>
            <person name="Fontenele R.S."/>
            <person name="Herckes P."/>
            <person name="Fraser M."/>
            <person name="Garcia-Pichel F."/>
            <person name="Varsani A."/>
        </authorList>
    </citation>
    <scope>NUCLEOTIDE SEQUENCE</scope>
    <source>
        <strain evidence="1">D10_9491</strain>
    </source>
</reference>
<dbReference type="EMBL" id="MW678957">
    <property type="protein sequence ID" value="QXN75628.1"/>
    <property type="molecule type" value="Genomic_DNA"/>
</dbReference>
<sequence length="309" mass="35326">MPLRRRRTRRTARARRYPRRYRKTPARRLRSARRMPAKRYSRRRILNVSSIKKRDNMMSAVAVPGEGRPTLGPLTTNTGFTSLFIPTARTLAPANDMGDTMRQRQTTYSVGYKERVQVDIIGGGVWKWRRVVFAYKGGDSLWSGGEFPGQWTEPYFSKSVKPDPDDPLPIAPDMTRLIGQPHSDQADMIRGLLWDGHQGVDWSSEYTAKVDTTRVRLLSDKTYVFNPGNESGMSRTFRLWYPIRRNIVYDDEEWGASAFARGSPLSVQSNAGFGDVYVYDIAYCVVPSSGSVAAQMQFSPEGTYYWHER</sequence>
<protein>
    <submittedName>
        <fullName evidence="1">Capsid protein</fullName>
    </submittedName>
</protein>
<name>A0A8F5MM61_9VIRU</name>
<accession>A0A8F5MM61</accession>